<dbReference type="STRING" id="1458307.OSB_16090"/>
<dbReference type="Pfam" id="PF13279">
    <property type="entry name" value="4HBT_2"/>
    <property type="match status" value="1"/>
</dbReference>
<gene>
    <name evidence="1" type="ORF">OSB_16090</name>
</gene>
<dbReference type="AlphaFoldDB" id="A0A0K0Y596"/>
<dbReference type="SUPFAM" id="SSF54637">
    <property type="entry name" value="Thioesterase/thiol ester dehydrase-isomerase"/>
    <property type="match status" value="1"/>
</dbReference>
<accession>A0A0K0Y596</accession>
<dbReference type="PANTHER" id="PTHR31793:SF39">
    <property type="entry name" value="THIOESTERASE_THIOL ESTER DEHYDRASE-ISOMERASE"/>
    <property type="match status" value="1"/>
</dbReference>
<keyword evidence="2" id="KW-1185">Reference proteome</keyword>
<dbReference type="RefSeq" id="WP_074202208.1">
    <property type="nucleotide sequence ID" value="NZ_CP012160.1"/>
</dbReference>
<dbReference type="Proteomes" id="UP000067444">
    <property type="component" value="Chromosome"/>
</dbReference>
<protein>
    <submittedName>
        <fullName evidence="1">Uncharacterized protein</fullName>
    </submittedName>
</protein>
<dbReference type="InterPro" id="IPR050563">
    <property type="entry name" value="4-hydroxybenzoyl-CoA_TE"/>
</dbReference>
<proteinExistence type="predicted"/>
<name>A0A0K0Y596_9RHOB</name>
<dbReference type="CDD" id="cd00586">
    <property type="entry name" value="4HBT"/>
    <property type="match status" value="1"/>
</dbReference>
<dbReference type="GO" id="GO:0047617">
    <property type="term" value="F:fatty acyl-CoA hydrolase activity"/>
    <property type="evidence" value="ECO:0007669"/>
    <property type="project" value="TreeGrafter"/>
</dbReference>
<evidence type="ECO:0000313" key="1">
    <source>
        <dbReference type="EMBL" id="AKS46158.1"/>
    </source>
</evidence>
<dbReference type="PANTHER" id="PTHR31793">
    <property type="entry name" value="4-HYDROXYBENZOYL-COA THIOESTERASE FAMILY MEMBER"/>
    <property type="match status" value="1"/>
</dbReference>
<sequence>MTPFIIPLDKLSLRNAGVPEPWTFGMADRVRFGEVDVLNHVNNVAYLRWYETLRVNYLNHYDAYTLAGENPKFVVKSVGLDYKAEVKPETSYINVTRTVSMRNTSWVMEYATFVDGQITTTGDCVAVLLNQDNTKRPLPDALRQAFILRDGAVQL</sequence>
<evidence type="ECO:0000313" key="2">
    <source>
        <dbReference type="Proteomes" id="UP000067444"/>
    </source>
</evidence>
<organism evidence="1 2">
    <name type="scientific">Octadecabacter temperatus</name>
    <dbReference type="NCBI Taxonomy" id="1458307"/>
    <lineage>
        <taxon>Bacteria</taxon>
        <taxon>Pseudomonadati</taxon>
        <taxon>Pseudomonadota</taxon>
        <taxon>Alphaproteobacteria</taxon>
        <taxon>Rhodobacterales</taxon>
        <taxon>Roseobacteraceae</taxon>
        <taxon>Octadecabacter</taxon>
    </lineage>
</organism>
<dbReference type="EMBL" id="CP012160">
    <property type="protein sequence ID" value="AKS46158.1"/>
    <property type="molecule type" value="Genomic_DNA"/>
</dbReference>
<dbReference type="KEGG" id="otm:OSB_16090"/>
<reference evidence="1 2" key="1">
    <citation type="journal article" date="2015" name="Genome Announc.">
        <title>Closed Genome Sequence of Octadecabacter temperatus SB1, the First Mesophilic Species of the Genus Octadecabacter.</title>
        <authorList>
            <person name="Voget S."/>
            <person name="Billerbeck S."/>
            <person name="Simon M."/>
            <person name="Daniel R."/>
        </authorList>
    </citation>
    <scope>NUCLEOTIDE SEQUENCE [LARGE SCALE GENOMIC DNA]</scope>
    <source>
        <strain evidence="1 2">SB1</strain>
    </source>
</reference>
<dbReference type="Gene3D" id="3.10.129.10">
    <property type="entry name" value="Hotdog Thioesterase"/>
    <property type="match status" value="1"/>
</dbReference>
<dbReference type="InterPro" id="IPR029069">
    <property type="entry name" value="HotDog_dom_sf"/>
</dbReference>